<sequence>MLGTITADALVREGTTREQVNKSFIYSNAKTIIKAGQKKFVEKRASAVQQKIPMLPSHSWSPSLHMFWLWTSHKRLKRHLFNNINCGNSDQCFWQTGNQTRSTCPVLPTGQKSSQASVL</sequence>
<organism evidence="1 2">
    <name type="scientific">Plakobranchus ocellatus</name>
    <dbReference type="NCBI Taxonomy" id="259542"/>
    <lineage>
        <taxon>Eukaryota</taxon>
        <taxon>Metazoa</taxon>
        <taxon>Spiralia</taxon>
        <taxon>Lophotrochozoa</taxon>
        <taxon>Mollusca</taxon>
        <taxon>Gastropoda</taxon>
        <taxon>Heterobranchia</taxon>
        <taxon>Euthyneura</taxon>
        <taxon>Panpulmonata</taxon>
        <taxon>Sacoglossa</taxon>
        <taxon>Placobranchoidea</taxon>
        <taxon>Plakobranchidae</taxon>
        <taxon>Plakobranchus</taxon>
    </lineage>
</organism>
<dbReference type="AlphaFoldDB" id="A0AAV4DNK2"/>
<dbReference type="Proteomes" id="UP000735302">
    <property type="component" value="Unassembled WGS sequence"/>
</dbReference>
<reference evidence="1 2" key="1">
    <citation type="journal article" date="2021" name="Elife">
        <title>Chloroplast acquisition without the gene transfer in kleptoplastic sea slugs, Plakobranchus ocellatus.</title>
        <authorList>
            <person name="Maeda T."/>
            <person name="Takahashi S."/>
            <person name="Yoshida T."/>
            <person name="Shimamura S."/>
            <person name="Takaki Y."/>
            <person name="Nagai Y."/>
            <person name="Toyoda A."/>
            <person name="Suzuki Y."/>
            <person name="Arimoto A."/>
            <person name="Ishii H."/>
            <person name="Satoh N."/>
            <person name="Nishiyama T."/>
            <person name="Hasebe M."/>
            <person name="Maruyama T."/>
            <person name="Minagawa J."/>
            <person name="Obokata J."/>
            <person name="Shigenobu S."/>
        </authorList>
    </citation>
    <scope>NUCLEOTIDE SEQUENCE [LARGE SCALE GENOMIC DNA]</scope>
</reference>
<name>A0AAV4DNK2_9GAST</name>
<comment type="caution">
    <text evidence="1">The sequence shown here is derived from an EMBL/GenBank/DDBJ whole genome shotgun (WGS) entry which is preliminary data.</text>
</comment>
<evidence type="ECO:0000313" key="2">
    <source>
        <dbReference type="Proteomes" id="UP000735302"/>
    </source>
</evidence>
<gene>
    <name evidence="1" type="ORF">PoB_007214300</name>
</gene>
<protein>
    <submittedName>
        <fullName evidence="1">Uncharacterized protein</fullName>
    </submittedName>
</protein>
<accession>A0AAV4DNK2</accession>
<proteinExistence type="predicted"/>
<dbReference type="EMBL" id="BLXT01008064">
    <property type="protein sequence ID" value="GFO45638.1"/>
    <property type="molecule type" value="Genomic_DNA"/>
</dbReference>
<evidence type="ECO:0000313" key="1">
    <source>
        <dbReference type="EMBL" id="GFO45638.1"/>
    </source>
</evidence>
<keyword evidence="2" id="KW-1185">Reference proteome</keyword>